<gene>
    <name evidence="1" type="ORF">METZ01_LOCUS485994</name>
</gene>
<dbReference type="AlphaFoldDB" id="A0A383CM73"/>
<feature type="non-terminal residue" evidence="1">
    <location>
        <position position="138"/>
    </location>
</feature>
<evidence type="ECO:0000313" key="1">
    <source>
        <dbReference type="EMBL" id="SVE33140.1"/>
    </source>
</evidence>
<accession>A0A383CM73</accession>
<feature type="non-terminal residue" evidence="1">
    <location>
        <position position="1"/>
    </location>
</feature>
<organism evidence="1">
    <name type="scientific">marine metagenome</name>
    <dbReference type="NCBI Taxonomy" id="408172"/>
    <lineage>
        <taxon>unclassified sequences</taxon>
        <taxon>metagenomes</taxon>
        <taxon>ecological metagenomes</taxon>
    </lineage>
</organism>
<name>A0A383CM73_9ZZZZ</name>
<sequence>VQTRFKRRVGIRRFALTAAFAIATALPPLVATAQLRDTSDASSTVSWLHLAFEQRGRIETLTNRFYDDGEGASRTLAIRSRIYAELQEVTDPLRFVIEIQDSRGTFADTPFFLPEQHTNELDFLQAQIQLSSSQSASN</sequence>
<protein>
    <submittedName>
        <fullName evidence="1">Uncharacterized protein</fullName>
    </submittedName>
</protein>
<proteinExistence type="predicted"/>
<reference evidence="1" key="1">
    <citation type="submission" date="2018-05" db="EMBL/GenBank/DDBJ databases">
        <authorList>
            <person name="Lanie J.A."/>
            <person name="Ng W.-L."/>
            <person name="Kazmierczak K.M."/>
            <person name="Andrzejewski T.M."/>
            <person name="Davidsen T.M."/>
            <person name="Wayne K.J."/>
            <person name="Tettelin H."/>
            <person name="Glass J.I."/>
            <person name="Rusch D."/>
            <person name="Podicherti R."/>
            <person name="Tsui H.-C.T."/>
            <person name="Winkler M.E."/>
        </authorList>
    </citation>
    <scope>NUCLEOTIDE SEQUENCE</scope>
</reference>
<dbReference type="EMBL" id="UINC01209915">
    <property type="protein sequence ID" value="SVE33140.1"/>
    <property type="molecule type" value="Genomic_DNA"/>
</dbReference>